<organism evidence="1 2">
    <name type="scientific">Psychrobacter pacificensis</name>
    <dbReference type="NCBI Taxonomy" id="112002"/>
    <lineage>
        <taxon>Bacteria</taxon>
        <taxon>Pseudomonadati</taxon>
        <taxon>Pseudomonadota</taxon>
        <taxon>Gammaproteobacteria</taxon>
        <taxon>Moraxellales</taxon>
        <taxon>Moraxellaceae</taxon>
        <taxon>Psychrobacter</taxon>
    </lineage>
</organism>
<sequence>MRLYGEAHMRFHKLKLVDGEEAINNLDCAFEAKLEAFHSLYDVNRPDYIGE</sequence>
<protein>
    <submittedName>
        <fullName evidence="1">Uncharacterized protein</fullName>
    </submittedName>
</protein>
<keyword evidence="2" id="KW-1185">Reference proteome</keyword>
<comment type="caution">
    <text evidence="1">The sequence shown here is derived from an EMBL/GenBank/DDBJ whole genome shotgun (WGS) entry which is preliminary data.</text>
</comment>
<reference evidence="2" key="1">
    <citation type="journal article" date="2019" name="Int. J. Syst. Evol. Microbiol.">
        <title>The Global Catalogue of Microorganisms (GCM) 10K type strain sequencing project: providing services to taxonomists for standard genome sequencing and annotation.</title>
        <authorList>
            <consortium name="The Broad Institute Genomics Platform"/>
            <consortium name="The Broad Institute Genome Sequencing Center for Infectious Disease"/>
            <person name="Wu L."/>
            <person name="Ma J."/>
        </authorList>
    </citation>
    <scope>NUCLEOTIDE SEQUENCE [LARGE SCALE GENOMIC DNA]</scope>
    <source>
        <strain evidence="2">NBRC 103191</strain>
    </source>
</reference>
<dbReference type="Proteomes" id="UP001156645">
    <property type="component" value="Unassembled WGS sequence"/>
</dbReference>
<evidence type="ECO:0000313" key="1">
    <source>
        <dbReference type="EMBL" id="GLR29422.1"/>
    </source>
</evidence>
<accession>A0ABQ5Z0Z5</accession>
<evidence type="ECO:0000313" key="2">
    <source>
        <dbReference type="Proteomes" id="UP001156645"/>
    </source>
</evidence>
<name>A0ABQ5Z0Z5_9GAMM</name>
<dbReference type="EMBL" id="BSOK01000032">
    <property type="protein sequence ID" value="GLR29422.1"/>
    <property type="molecule type" value="Genomic_DNA"/>
</dbReference>
<gene>
    <name evidence="1" type="ORF">GCM10007915_16600</name>
</gene>
<proteinExistence type="predicted"/>